<dbReference type="Proteomes" id="UP001056336">
    <property type="component" value="Chromosome"/>
</dbReference>
<organism evidence="2 3">
    <name type="scientific">Jatrophihabitans telluris</name>
    <dbReference type="NCBI Taxonomy" id="2038343"/>
    <lineage>
        <taxon>Bacteria</taxon>
        <taxon>Bacillati</taxon>
        <taxon>Actinomycetota</taxon>
        <taxon>Actinomycetes</taxon>
        <taxon>Jatrophihabitantales</taxon>
        <taxon>Jatrophihabitantaceae</taxon>
        <taxon>Jatrophihabitans</taxon>
    </lineage>
</organism>
<sequence length="283" mass="29397">MNALQQLRSWPVTRAAAAVVSAAGVIAGHGDLDEPFLLASVTKPLTALATLVAVEEGALGLDVALGETGLVDASVAAQLPGATLRHLLAHASGIAPDKPIRAASAGTRRIYSNAGYDLIGTMVEAATEMPFAQYLSEALFAPLAMSAAELRGSPAKDAWAGVSDLAGLLAHLLDPAGLLHASSLQAATTVQFPGLSGVLPGFGRQEHNDWGLGFEIRDHKQPHWTGARNSPATYGHFGRSGTMVWLDPAAGLALVALSDRPFDEWAANAWPALSDSVLDEFGR</sequence>
<evidence type="ECO:0000259" key="1">
    <source>
        <dbReference type="Pfam" id="PF00144"/>
    </source>
</evidence>
<dbReference type="PANTHER" id="PTHR43283:SF15">
    <property type="entry name" value="CONSERVED PROTEIN"/>
    <property type="match status" value="1"/>
</dbReference>
<dbReference type="EMBL" id="CP097332">
    <property type="protein sequence ID" value="UQX87546.1"/>
    <property type="molecule type" value="Genomic_DNA"/>
</dbReference>
<dbReference type="Gene3D" id="3.40.710.10">
    <property type="entry name" value="DD-peptidase/beta-lactamase superfamily"/>
    <property type="match status" value="1"/>
</dbReference>
<dbReference type="Pfam" id="PF00144">
    <property type="entry name" value="Beta-lactamase"/>
    <property type="match status" value="1"/>
</dbReference>
<keyword evidence="3" id="KW-1185">Reference proteome</keyword>
<reference evidence="2" key="2">
    <citation type="submission" date="2022-05" db="EMBL/GenBank/DDBJ databases">
        <authorList>
            <person name="Kim J.-S."/>
            <person name="Lee K."/>
            <person name="Suh M."/>
            <person name="Eom M."/>
            <person name="Kim J.-S."/>
            <person name="Kim D.-S."/>
            <person name="Ko S.-H."/>
            <person name="Shin Y."/>
            <person name="Lee J.-S."/>
        </authorList>
    </citation>
    <scope>NUCLEOTIDE SEQUENCE</scope>
    <source>
        <strain evidence="2">N237</strain>
    </source>
</reference>
<dbReference type="InterPro" id="IPR001466">
    <property type="entry name" value="Beta-lactam-related"/>
</dbReference>
<evidence type="ECO:0000313" key="2">
    <source>
        <dbReference type="EMBL" id="UQX87546.1"/>
    </source>
</evidence>
<name>A0ABY4QWZ6_9ACTN</name>
<dbReference type="SUPFAM" id="SSF56601">
    <property type="entry name" value="beta-lactamase/transpeptidase-like"/>
    <property type="match status" value="1"/>
</dbReference>
<evidence type="ECO:0000313" key="3">
    <source>
        <dbReference type="Proteomes" id="UP001056336"/>
    </source>
</evidence>
<proteinExistence type="predicted"/>
<dbReference type="RefSeq" id="WP_249770171.1">
    <property type="nucleotide sequence ID" value="NZ_CP097332.1"/>
</dbReference>
<reference evidence="2" key="1">
    <citation type="journal article" date="2018" name="Int. J. Syst. Evol. Microbiol.">
        <title>Jatrophihabitans telluris sp. nov., isolated from sediment soil of lava forest wetlands and the emended description of the genus Jatrophihabitans.</title>
        <authorList>
            <person name="Lee K.C."/>
            <person name="Suh M.K."/>
            <person name="Eom M.K."/>
            <person name="Kim K.K."/>
            <person name="Kim J.S."/>
            <person name="Kim D.S."/>
            <person name="Ko S.H."/>
            <person name="Shin Y.K."/>
            <person name="Lee J.S."/>
        </authorList>
    </citation>
    <scope>NUCLEOTIDE SEQUENCE</scope>
    <source>
        <strain evidence="2">N237</strain>
    </source>
</reference>
<gene>
    <name evidence="2" type="ORF">M6D93_14725</name>
</gene>
<dbReference type="InterPro" id="IPR050789">
    <property type="entry name" value="Diverse_Enzym_Activities"/>
</dbReference>
<protein>
    <submittedName>
        <fullName evidence="2">Beta-lactamase family protein</fullName>
    </submittedName>
</protein>
<dbReference type="InterPro" id="IPR012338">
    <property type="entry name" value="Beta-lactam/transpept-like"/>
</dbReference>
<dbReference type="PANTHER" id="PTHR43283">
    <property type="entry name" value="BETA-LACTAMASE-RELATED"/>
    <property type="match status" value="1"/>
</dbReference>
<feature type="domain" description="Beta-lactamase-related" evidence="1">
    <location>
        <begin position="31"/>
        <end position="266"/>
    </location>
</feature>
<accession>A0ABY4QWZ6</accession>